<protein>
    <submittedName>
        <fullName evidence="1">Uncharacterized protein</fullName>
    </submittedName>
</protein>
<dbReference type="Proteomes" id="UP000186292">
    <property type="component" value="Unassembled WGS sequence"/>
</dbReference>
<evidence type="ECO:0000313" key="2">
    <source>
        <dbReference type="Proteomes" id="UP000186292"/>
    </source>
</evidence>
<reference evidence="2" key="1">
    <citation type="submission" date="2017-01" db="EMBL/GenBank/DDBJ databases">
        <authorList>
            <person name="Varghese N."/>
            <person name="Submissions S."/>
        </authorList>
    </citation>
    <scope>NUCLEOTIDE SEQUENCE [LARGE SCALE GENOMIC DNA]</scope>
    <source>
        <strain evidence="2">DSM 44531</strain>
    </source>
</reference>
<evidence type="ECO:0000313" key="1">
    <source>
        <dbReference type="EMBL" id="SIS45466.1"/>
    </source>
</evidence>
<keyword evidence="2" id="KW-1185">Reference proteome</keyword>
<dbReference type="RefSeq" id="WP_076599043.1">
    <property type="nucleotide sequence ID" value="NZ_CP046976.1"/>
</dbReference>
<accession>A0A1N7J8A6</accession>
<dbReference type="EMBL" id="FTOF01000004">
    <property type="protein sequence ID" value="SIS45466.1"/>
    <property type="molecule type" value="Genomic_DNA"/>
</dbReference>
<organism evidence="1 2">
    <name type="scientific">Corynebacterium appendicis CIP 107643</name>
    <dbReference type="NCBI Taxonomy" id="1161099"/>
    <lineage>
        <taxon>Bacteria</taxon>
        <taxon>Bacillati</taxon>
        <taxon>Actinomycetota</taxon>
        <taxon>Actinomycetes</taxon>
        <taxon>Mycobacteriales</taxon>
        <taxon>Corynebacteriaceae</taxon>
        <taxon>Corynebacterium</taxon>
    </lineage>
</organism>
<name>A0A1N7J8A6_9CORY</name>
<dbReference type="AlphaFoldDB" id="A0A1N7J8A6"/>
<proteinExistence type="predicted"/>
<sequence length="63" mass="6637">MLVASELYDAADALRTASSRTRSRGDYITDHSSDLTSQGFNGTAADAGKALLRGLDTAFSARL</sequence>
<gene>
    <name evidence="1" type="ORF">SAMN05444817_104152</name>
</gene>